<dbReference type="Pfam" id="PF20163">
    <property type="entry name" value="DUF6536"/>
    <property type="match status" value="1"/>
</dbReference>
<dbReference type="AlphaFoldDB" id="A0A7R8ASN9"/>
<reference evidence="3" key="2">
    <citation type="submission" date="2021-02" db="EMBL/GenBank/DDBJ databases">
        <title>Aspergillus puulaauensis MK2 genome sequence.</title>
        <authorList>
            <person name="Futagami T."/>
            <person name="Mori K."/>
            <person name="Kadooka C."/>
            <person name="Tanaka T."/>
        </authorList>
    </citation>
    <scope>NUCLEOTIDE SEQUENCE</scope>
    <source>
        <strain evidence="3">MK2</strain>
    </source>
</reference>
<feature type="transmembrane region" description="Helical" evidence="1">
    <location>
        <begin position="45"/>
        <end position="68"/>
    </location>
</feature>
<feature type="transmembrane region" description="Helical" evidence="1">
    <location>
        <begin position="88"/>
        <end position="111"/>
    </location>
</feature>
<dbReference type="PANTHER" id="PTHR35395">
    <property type="entry name" value="DUF6536 DOMAIN-CONTAINING PROTEIN"/>
    <property type="match status" value="1"/>
</dbReference>
<keyword evidence="4" id="KW-1185">Reference proteome</keyword>
<dbReference type="EMBL" id="AP024450">
    <property type="protein sequence ID" value="BCS30579.1"/>
    <property type="molecule type" value="Genomic_DNA"/>
</dbReference>
<dbReference type="OrthoDB" id="5429634at2759"/>
<keyword evidence="1" id="KW-1133">Transmembrane helix</keyword>
<gene>
    <name evidence="3" type="ORF">APUU_80882S</name>
</gene>
<keyword evidence="1" id="KW-0472">Membrane</keyword>
<dbReference type="KEGG" id="apuu:APUU_80882S"/>
<protein>
    <recommendedName>
        <fullName evidence="2">DUF6536 domain-containing protein</fullName>
    </recommendedName>
</protein>
<dbReference type="Proteomes" id="UP000654913">
    <property type="component" value="Chromosome 8"/>
</dbReference>
<dbReference type="GeneID" id="64980576"/>
<evidence type="ECO:0000259" key="2">
    <source>
        <dbReference type="Pfam" id="PF20163"/>
    </source>
</evidence>
<feature type="domain" description="DUF6536" evidence="2">
    <location>
        <begin position="41"/>
        <end position="191"/>
    </location>
</feature>
<evidence type="ECO:0000256" key="1">
    <source>
        <dbReference type="SAM" id="Phobius"/>
    </source>
</evidence>
<sequence length="454" mass="51131">MMRNPNALILSITAPRRQSTLEDDVDNYKVPEPGANRVEKWKRTLYMGSVTSATVLLLNLVMVLWASLRDSDGGTGVLRVDNCERIKQLSTGVHLLINILSTLLLASSNFAMQCLAAPTRRDVDRAHARGKWLDIGVPSVRNLRQLPRLRLLLWLCLVLSSVPLHLFYNSTIYSSLSVNMPGIFVANSSFASLTAADITTAYNEQYTKAKNTDTILTWYPDTVRKALRLLRNSDTLERLSPEQCISEYATDFISKYNSVIIVSREFKGSDLPVESLASQTVPNPFWNLDVPYFWICKYEAELYARNNCTNSRLSDLRARDDWVVGGYKVDYCLAEQTAEKCTLEYNMPLAIAVMVANLAKAVLIFLVAFLLEDNPLLTVGDAVTSFLQSPDDARVVNCLLSRPMLSGKRWRNISADKPRAYIAKPKRRWSSLSRTRWASFLSMCVTHLASLHDS</sequence>
<feature type="transmembrane region" description="Helical" evidence="1">
    <location>
        <begin position="349"/>
        <end position="371"/>
    </location>
</feature>
<proteinExistence type="predicted"/>
<accession>A0A7R8ASN9</accession>
<evidence type="ECO:0000313" key="3">
    <source>
        <dbReference type="EMBL" id="BCS30579.1"/>
    </source>
</evidence>
<name>A0A7R8ASN9_9EURO</name>
<reference evidence="3" key="1">
    <citation type="submission" date="2021-01" db="EMBL/GenBank/DDBJ databases">
        <authorList>
            <consortium name="Aspergillus puulaauensis MK2 genome sequencing consortium"/>
            <person name="Kazuki M."/>
            <person name="Futagami T."/>
        </authorList>
    </citation>
    <scope>NUCLEOTIDE SEQUENCE</scope>
    <source>
        <strain evidence="3">MK2</strain>
    </source>
</reference>
<organism evidence="3 4">
    <name type="scientific">Aspergillus puulaauensis</name>
    <dbReference type="NCBI Taxonomy" id="1220207"/>
    <lineage>
        <taxon>Eukaryota</taxon>
        <taxon>Fungi</taxon>
        <taxon>Dikarya</taxon>
        <taxon>Ascomycota</taxon>
        <taxon>Pezizomycotina</taxon>
        <taxon>Eurotiomycetes</taxon>
        <taxon>Eurotiomycetidae</taxon>
        <taxon>Eurotiales</taxon>
        <taxon>Aspergillaceae</taxon>
        <taxon>Aspergillus</taxon>
    </lineage>
</organism>
<dbReference type="RefSeq" id="XP_041562765.1">
    <property type="nucleotide sequence ID" value="XM_041697211.1"/>
</dbReference>
<evidence type="ECO:0000313" key="4">
    <source>
        <dbReference type="Proteomes" id="UP000654913"/>
    </source>
</evidence>
<dbReference type="PANTHER" id="PTHR35395:SF1">
    <property type="entry name" value="DUF6536 DOMAIN-CONTAINING PROTEIN"/>
    <property type="match status" value="1"/>
</dbReference>
<keyword evidence="1" id="KW-0812">Transmembrane</keyword>
<dbReference type="InterPro" id="IPR046623">
    <property type="entry name" value="DUF6536"/>
</dbReference>
<feature type="transmembrane region" description="Helical" evidence="1">
    <location>
        <begin position="151"/>
        <end position="168"/>
    </location>
</feature>